<evidence type="ECO:0000256" key="2">
    <source>
        <dbReference type="ARBA" id="ARBA00005989"/>
    </source>
</evidence>
<evidence type="ECO:0000259" key="4">
    <source>
        <dbReference type="Pfam" id="PF09375"/>
    </source>
</evidence>
<dbReference type="PANTHER" id="PTHR39192:SF1">
    <property type="entry name" value="IRON UPTAKE SYSTEM COMPONENT EFEO"/>
    <property type="match status" value="1"/>
</dbReference>
<reference evidence="5" key="2">
    <citation type="submission" date="2023-01" db="EMBL/GenBank/DDBJ databases">
        <authorList>
            <person name="Sun Q."/>
            <person name="Evtushenko L."/>
        </authorList>
    </citation>
    <scope>NUCLEOTIDE SEQUENCE</scope>
    <source>
        <strain evidence="5">VKM Ac-1401</strain>
    </source>
</reference>
<sequence length="414" mass="42748">MSKRSRIAAFFAALGVLVAVAVVLTIAARPGVVSAAAHPGSAASSTTYSVSADLDTCGAGWGSGAKAHVNGGDQTFTVTNRTVAGIEVYLQAADSKKVYLDLESIGAAARATARVTLGSGRYRFVCLPADADPVRGPTVMVGAAPPGAQLTPGIVPVTRNDLIPVAQTYGRWVASRIPVLRQQVALLGDDASEGHLAASRHDWLTAHQTYQTLGAAYDAFGDLGDAIDGMPAPGRTAADDPGLTGFHKIEALLWPGSGAVPDTTSGAIPAAIARLASDTAQLATDFADAEIDPNDIGLRAHEIVENAIQFDLTDATDAGSGSTLASIDAELTGAEQALAPLHDILSSRYEALAATMASLVSSHRLVETYRHADGTWTPLASLPRADRQRLDAALDEAAELLAPVAAICDIRRES</sequence>
<evidence type="ECO:0000256" key="1">
    <source>
        <dbReference type="ARBA" id="ARBA00004196"/>
    </source>
</evidence>
<comment type="subcellular location">
    <subcellularLocation>
        <location evidence="1">Cell envelope</location>
    </subcellularLocation>
</comment>
<dbReference type="AlphaFoldDB" id="A0A9W6HB57"/>
<organism evidence="5 6">
    <name type="scientific">Leifsonia poae</name>
    <dbReference type="NCBI Taxonomy" id="110933"/>
    <lineage>
        <taxon>Bacteria</taxon>
        <taxon>Bacillati</taxon>
        <taxon>Actinomycetota</taxon>
        <taxon>Actinomycetes</taxon>
        <taxon>Micrococcales</taxon>
        <taxon>Microbacteriaceae</taxon>
        <taxon>Leifsonia</taxon>
    </lineage>
</organism>
<proteinExistence type="inferred from homology"/>
<comment type="caution">
    <text evidence="5">The sequence shown here is derived from an EMBL/GenBank/DDBJ whole genome shotgun (WGS) entry which is preliminary data.</text>
</comment>
<keyword evidence="3" id="KW-0732">Signal</keyword>
<feature type="domain" description="Imelysin-like" evidence="4">
    <location>
        <begin position="167"/>
        <end position="401"/>
    </location>
</feature>
<dbReference type="EMBL" id="BSEN01000014">
    <property type="protein sequence ID" value="GLJ77301.1"/>
    <property type="molecule type" value="Genomic_DNA"/>
</dbReference>
<keyword evidence="6" id="KW-1185">Reference proteome</keyword>
<dbReference type="PANTHER" id="PTHR39192">
    <property type="entry name" value="IRON UPTAKE SYSTEM COMPONENT EFEO"/>
    <property type="match status" value="1"/>
</dbReference>
<accession>A0A9W6HB57</accession>
<dbReference type="RefSeq" id="WP_271177948.1">
    <property type="nucleotide sequence ID" value="NZ_BAAAJO010000001.1"/>
</dbReference>
<dbReference type="GO" id="GO:0030313">
    <property type="term" value="C:cell envelope"/>
    <property type="evidence" value="ECO:0007669"/>
    <property type="project" value="UniProtKB-SubCell"/>
</dbReference>
<evidence type="ECO:0000256" key="3">
    <source>
        <dbReference type="ARBA" id="ARBA00022729"/>
    </source>
</evidence>
<dbReference type="Gene3D" id="1.20.1420.20">
    <property type="entry name" value="M75 peptidase, HXXE motif"/>
    <property type="match status" value="1"/>
</dbReference>
<dbReference type="CDD" id="cd14656">
    <property type="entry name" value="Imelysin-like_EfeO"/>
    <property type="match status" value="1"/>
</dbReference>
<dbReference type="Pfam" id="PF09375">
    <property type="entry name" value="Peptidase_M75"/>
    <property type="match status" value="1"/>
</dbReference>
<dbReference type="Proteomes" id="UP001142372">
    <property type="component" value="Unassembled WGS sequence"/>
</dbReference>
<evidence type="ECO:0000313" key="5">
    <source>
        <dbReference type="EMBL" id="GLJ77301.1"/>
    </source>
</evidence>
<comment type="similarity">
    <text evidence="2">Belongs to the EfeM/EfeO family.</text>
</comment>
<name>A0A9W6HB57_9MICO</name>
<dbReference type="InterPro" id="IPR050894">
    <property type="entry name" value="EfeM/EfeO_iron_uptake"/>
</dbReference>
<reference evidence="5" key="1">
    <citation type="journal article" date="2014" name="Int. J. Syst. Evol. Microbiol.">
        <title>Complete genome sequence of Corynebacterium casei LMG S-19264T (=DSM 44701T), isolated from a smear-ripened cheese.</title>
        <authorList>
            <consortium name="US DOE Joint Genome Institute (JGI-PGF)"/>
            <person name="Walter F."/>
            <person name="Albersmeier A."/>
            <person name="Kalinowski J."/>
            <person name="Ruckert C."/>
        </authorList>
    </citation>
    <scope>NUCLEOTIDE SEQUENCE</scope>
    <source>
        <strain evidence="5">VKM Ac-1401</strain>
    </source>
</reference>
<evidence type="ECO:0000313" key="6">
    <source>
        <dbReference type="Proteomes" id="UP001142372"/>
    </source>
</evidence>
<dbReference type="InterPro" id="IPR034981">
    <property type="entry name" value="Imelysin-like_EfeO/Algp7"/>
</dbReference>
<gene>
    <name evidence="5" type="ORF">GCM10017584_28750</name>
</gene>
<dbReference type="InterPro" id="IPR018976">
    <property type="entry name" value="Imelysin-like"/>
</dbReference>
<dbReference type="InterPro" id="IPR038352">
    <property type="entry name" value="Imelysin_sf"/>
</dbReference>
<protein>
    <submittedName>
        <fullName evidence="5">Iron transporter</fullName>
    </submittedName>
</protein>